<dbReference type="Gene3D" id="1.25.40.10">
    <property type="entry name" value="Tetratricopeptide repeat domain"/>
    <property type="match status" value="3"/>
</dbReference>
<dbReference type="Pfam" id="PF13432">
    <property type="entry name" value="TPR_16"/>
    <property type="match status" value="2"/>
</dbReference>
<feature type="region of interest" description="Disordered" evidence="3">
    <location>
        <begin position="459"/>
        <end position="487"/>
    </location>
</feature>
<proteinExistence type="predicted"/>
<dbReference type="Proteomes" id="UP000400924">
    <property type="component" value="Unassembled WGS sequence"/>
</dbReference>
<dbReference type="PANTHER" id="PTHR44227:SF3">
    <property type="entry name" value="PROTEIN O-MANNOSYL-TRANSFERASE TMTC4"/>
    <property type="match status" value="1"/>
</dbReference>
<dbReference type="EMBL" id="VJZC01000638">
    <property type="protein sequence ID" value="MPY63787.1"/>
    <property type="molecule type" value="Genomic_DNA"/>
</dbReference>
<evidence type="ECO:0000313" key="4">
    <source>
        <dbReference type="EMBL" id="MPY63787.1"/>
    </source>
</evidence>
<name>A0A5N8XWN5_9ACTN</name>
<sequence>MESEERRFGVTGRTMRRALGWTMAASAVLGGVLMVLPDDEQKHPVAPAPGSKARARTAVAAGPPATLPDLTRLISDREARLRKRPEDGRMWAALGTAYVERGRRTGVPADFPRAERALRTSLKVRPSLNVEAYDGLAALATARNDFRAAERWGEESVRVAPERWAAYPLLIDAYDGVGDYKSARFTLDRLLALRSRLEVTPPAVTARAAQVYWDQGRPEDAAAGLSEAVARAEEPAERATYLVRAGELAWQRGDLEESLDYATAALHADPAEHAAVAGRARALAAVGRVKEAERGYRSALTMTRSPQYALELGELYESQGRQAEARAQYRALRETVRAGTKAGVNHALFLGLFEADHGSPEKAVRLLRAEWKRQPGLRTADALGWALHRAGKDEEALRFATRATDRAHGGEVRSALYAFHRGVIEYALERHGPARRHLAEALRLNPYFSPLHAPVAKEALGELGEPSDKAPAELEKRRGGASRGARA</sequence>
<evidence type="ECO:0000256" key="3">
    <source>
        <dbReference type="SAM" id="MobiDB-lite"/>
    </source>
</evidence>
<keyword evidence="5" id="KW-1185">Reference proteome</keyword>
<dbReference type="InterPro" id="IPR052346">
    <property type="entry name" value="O-mannosyl-transferase_TMTC"/>
</dbReference>
<protein>
    <submittedName>
        <fullName evidence="4">Tetratricopeptide repeat protein</fullName>
    </submittedName>
</protein>
<gene>
    <name evidence="4" type="ORF">FNH08_43500</name>
</gene>
<evidence type="ECO:0000313" key="5">
    <source>
        <dbReference type="Proteomes" id="UP000400924"/>
    </source>
</evidence>
<dbReference type="SUPFAM" id="SSF48452">
    <property type="entry name" value="TPR-like"/>
    <property type="match status" value="2"/>
</dbReference>
<dbReference type="InterPro" id="IPR011990">
    <property type="entry name" value="TPR-like_helical_dom_sf"/>
</dbReference>
<dbReference type="AlphaFoldDB" id="A0A5N8XWN5"/>
<feature type="compositionally biased region" description="Basic and acidic residues" evidence="3">
    <location>
        <begin position="466"/>
        <end position="478"/>
    </location>
</feature>
<dbReference type="RefSeq" id="WP_152777030.1">
    <property type="nucleotide sequence ID" value="NZ_VJZC01000638.1"/>
</dbReference>
<organism evidence="4 5">
    <name type="scientific">Streptomyces spongiae</name>
    <dbReference type="NCBI Taxonomy" id="565072"/>
    <lineage>
        <taxon>Bacteria</taxon>
        <taxon>Bacillati</taxon>
        <taxon>Actinomycetota</taxon>
        <taxon>Actinomycetes</taxon>
        <taxon>Kitasatosporales</taxon>
        <taxon>Streptomycetaceae</taxon>
        <taxon>Streptomyces</taxon>
    </lineage>
</organism>
<dbReference type="SMART" id="SM00028">
    <property type="entry name" value="TPR"/>
    <property type="match status" value="5"/>
</dbReference>
<keyword evidence="2" id="KW-0802">TPR repeat</keyword>
<dbReference type="InterPro" id="IPR019734">
    <property type="entry name" value="TPR_rpt"/>
</dbReference>
<accession>A0A5N8XWN5</accession>
<dbReference type="OrthoDB" id="5477158at2"/>
<dbReference type="PANTHER" id="PTHR44227">
    <property type="match status" value="1"/>
</dbReference>
<keyword evidence="1" id="KW-0677">Repeat</keyword>
<comment type="caution">
    <text evidence="4">The sequence shown here is derived from an EMBL/GenBank/DDBJ whole genome shotgun (WGS) entry which is preliminary data.</text>
</comment>
<evidence type="ECO:0000256" key="1">
    <source>
        <dbReference type="ARBA" id="ARBA00022737"/>
    </source>
</evidence>
<reference evidence="4 5" key="1">
    <citation type="submission" date="2019-07" db="EMBL/GenBank/DDBJ databases">
        <title>New species of Amycolatopsis and Streptomyces.</title>
        <authorList>
            <person name="Duangmal K."/>
            <person name="Teo W.F.A."/>
            <person name="Lipun K."/>
        </authorList>
    </citation>
    <scope>NUCLEOTIDE SEQUENCE [LARGE SCALE GENOMIC DNA]</scope>
    <source>
        <strain evidence="4 5">NBRC 106415</strain>
    </source>
</reference>
<evidence type="ECO:0000256" key="2">
    <source>
        <dbReference type="ARBA" id="ARBA00022803"/>
    </source>
</evidence>